<proteinExistence type="predicted"/>
<dbReference type="CDD" id="cd22362">
    <property type="entry name" value="TnsA_endonuclease-like"/>
    <property type="match status" value="1"/>
</dbReference>
<evidence type="ECO:0000259" key="1">
    <source>
        <dbReference type="Pfam" id="PF08721"/>
    </source>
</evidence>
<sequence>MAKRKRTITKNKMEKLIKEGRGQGTGEEYRPWLLIQDVPSLGRATRLKGIKTNRQHEFLSDIERDYFYFLEYSDNVLDIREQFPLLPVEETLLIAKESGIKHPVDPKTNDPVVMTTDFLVTTNINGKCIDVARTIKCQDDLMNKRVLEKFEIERRYWEKQGVDWGIVTEKEINKTLAQNISYVHTYYNIDEIDSLKSIASNHIRDLVLEYMKRLIDTKVSIREISSEFDNDLFLEKGTGIALFKHLIIRKAVEINLYEGLDVNKIININILRNGFYEELNIS</sequence>
<gene>
    <name evidence="3" type="ORF">JOC73_002744</name>
</gene>
<dbReference type="InterPro" id="IPR014832">
    <property type="entry name" value="TnsA_C"/>
</dbReference>
<dbReference type="Pfam" id="PF08722">
    <property type="entry name" value="Tn7_TnsA-like_N"/>
    <property type="match status" value="1"/>
</dbReference>
<feature type="domain" description="TnsA endonuclease C-terminal" evidence="1">
    <location>
        <begin position="171"/>
        <end position="256"/>
    </location>
</feature>
<dbReference type="SUPFAM" id="SSF52980">
    <property type="entry name" value="Restriction endonuclease-like"/>
    <property type="match status" value="1"/>
</dbReference>
<evidence type="ECO:0000313" key="3">
    <source>
        <dbReference type="EMBL" id="MBM7616168.1"/>
    </source>
</evidence>
<comment type="caution">
    <text evidence="3">The sequence shown here is derived from an EMBL/GenBank/DDBJ whole genome shotgun (WGS) entry which is preliminary data.</text>
</comment>
<reference evidence="3 4" key="1">
    <citation type="submission" date="2021-01" db="EMBL/GenBank/DDBJ databases">
        <title>Genomic Encyclopedia of Type Strains, Phase IV (KMG-IV): sequencing the most valuable type-strain genomes for metagenomic binning, comparative biology and taxonomic classification.</title>
        <authorList>
            <person name="Goeker M."/>
        </authorList>
    </citation>
    <scope>NUCLEOTIDE SEQUENCE [LARGE SCALE GENOMIC DNA]</scope>
    <source>
        <strain evidence="3 4">DSM 25890</strain>
    </source>
</reference>
<name>A0ABS2NTA6_9FIRM</name>
<dbReference type="RefSeq" id="WP_204404125.1">
    <property type="nucleotide sequence ID" value="NZ_JAFBEE010000026.1"/>
</dbReference>
<dbReference type="Proteomes" id="UP001314796">
    <property type="component" value="Unassembled WGS sequence"/>
</dbReference>
<organism evidence="3 4">
    <name type="scientific">Alkaliphilus hydrothermalis</name>
    <dbReference type="NCBI Taxonomy" id="1482730"/>
    <lineage>
        <taxon>Bacteria</taxon>
        <taxon>Bacillati</taxon>
        <taxon>Bacillota</taxon>
        <taxon>Clostridia</taxon>
        <taxon>Peptostreptococcales</taxon>
        <taxon>Natronincolaceae</taxon>
        <taxon>Alkaliphilus</taxon>
    </lineage>
</organism>
<dbReference type="EMBL" id="JAFBEE010000026">
    <property type="protein sequence ID" value="MBM7616168.1"/>
    <property type="molecule type" value="Genomic_DNA"/>
</dbReference>
<protein>
    <recommendedName>
        <fullName evidence="5">Heteromeric transposase endonuclease subunit TnsA</fullName>
    </recommendedName>
</protein>
<accession>A0ABS2NTA6</accession>
<dbReference type="Pfam" id="PF08721">
    <property type="entry name" value="Tn7_Tnp_TnsA_C"/>
    <property type="match status" value="1"/>
</dbReference>
<dbReference type="InterPro" id="IPR014833">
    <property type="entry name" value="TnsA_N"/>
</dbReference>
<evidence type="ECO:0000259" key="2">
    <source>
        <dbReference type="Pfam" id="PF08722"/>
    </source>
</evidence>
<evidence type="ECO:0000313" key="4">
    <source>
        <dbReference type="Proteomes" id="UP001314796"/>
    </source>
</evidence>
<dbReference type="InterPro" id="IPR011856">
    <property type="entry name" value="tRNA_endonuc-like_dom_sf"/>
</dbReference>
<evidence type="ECO:0008006" key="5">
    <source>
        <dbReference type="Google" id="ProtNLM"/>
    </source>
</evidence>
<dbReference type="Gene3D" id="1.10.10.10">
    <property type="entry name" value="Winged helix-like DNA-binding domain superfamily/Winged helix DNA-binding domain"/>
    <property type="match status" value="1"/>
</dbReference>
<feature type="domain" description="TnsA endonuclease N-terminal" evidence="2">
    <location>
        <begin position="73"/>
        <end position="169"/>
    </location>
</feature>
<dbReference type="InterPro" id="IPR011335">
    <property type="entry name" value="Restrct_endonuc-II-like"/>
</dbReference>
<dbReference type="InterPro" id="IPR036388">
    <property type="entry name" value="WH-like_DNA-bd_sf"/>
</dbReference>
<dbReference type="Gene3D" id="3.40.1350.10">
    <property type="match status" value="1"/>
</dbReference>
<keyword evidence="4" id="KW-1185">Reference proteome</keyword>